<reference evidence="1 2" key="1">
    <citation type="journal article" date="2022" name="Hortic Res">
        <title>A haplotype resolved chromosomal level avocado genome allows analysis of novel avocado genes.</title>
        <authorList>
            <person name="Nath O."/>
            <person name="Fletcher S.J."/>
            <person name="Hayward A."/>
            <person name="Shaw L.M."/>
            <person name="Masouleh A.K."/>
            <person name="Furtado A."/>
            <person name="Henry R.J."/>
            <person name="Mitter N."/>
        </authorList>
    </citation>
    <scope>NUCLEOTIDE SEQUENCE [LARGE SCALE GENOMIC DNA]</scope>
    <source>
        <strain evidence="2">cv. Hass</strain>
    </source>
</reference>
<evidence type="ECO:0000313" key="2">
    <source>
        <dbReference type="Proteomes" id="UP001234297"/>
    </source>
</evidence>
<sequence length="167" mass="19547">MKSDSFAWMPYATYVKKFTQNVSNVNRQLFMSNTILIHYWIMEYHNSNRVIKQFGLSQVIPPSFWMPLLRVEKVERMPRDYTHIPPKVSSMWDARLDMVLQGQKDGSPTHTEEYFKWYIPNTRMRIGHHRREANSEDERKGKSNVPQQEASPSEGAGPSNLDGWQGA</sequence>
<comment type="caution">
    <text evidence="1">The sequence shown here is derived from an EMBL/GenBank/DDBJ whole genome shotgun (WGS) entry which is preliminary data.</text>
</comment>
<dbReference type="EMBL" id="CM056816">
    <property type="protein sequence ID" value="KAJ8633362.1"/>
    <property type="molecule type" value="Genomic_DNA"/>
</dbReference>
<keyword evidence="2" id="KW-1185">Reference proteome</keyword>
<name>A0ACC2LJV0_PERAE</name>
<evidence type="ECO:0000313" key="1">
    <source>
        <dbReference type="EMBL" id="KAJ8633362.1"/>
    </source>
</evidence>
<dbReference type="Proteomes" id="UP001234297">
    <property type="component" value="Chromosome 8"/>
</dbReference>
<accession>A0ACC2LJV0</accession>
<organism evidence="1 2">
    <name type="scientific">Persea americana</name>
    <name type="common">Avocado</name>
    <dbReference type="NCBI Taxonomy" id="3435"/>
    <lineage>
        <taxon>Eukaryota</taxon>
        <taxon>Viridiplantae</taxon>
        <taxon>Streptophyta</taxon>
        <taxon>Embryophyta</taxon>
        <taxon>Tracheophyta</taxon>
        <taxon>Spermatophyta</taxon>
        <taxon>Magnoliopsida</taxon>
        <taxon>Magnoliidae</taxon>
        <taxon>Laurales</taxon>
        <taxon>Lauraceae</taxon>
        <taxon>Persea</taxon>
    </lineage>
</organism>
<proteinExistence type="predicted"/>
<protein>
    <submittedName>
        <fullName evidence="1">Uncharacterized protein</fullName>
    </submittedName>
</protein>
<gene>
    <name evidence="1" type="ORF">MRB53_026698</name>
</gene>